<evidence type="ECO:0000313" key="1">
    <source>
        <dbReference type="EMBL" id="AAS69045.1"/>
    </source>
</evidence>
<sequence length="89" mass="10796">MFQNLKVRELLNKIRTTRKFTNSQMRLICKNYCILLKISKESARKNSLEFLDKLLDLYDFLHFQNISVKQRFVRNSHIFCKKILKNSLK</sequence>
<gene>
    <name evidence="1" type="ordered locus">LIC_10422</name>
</gene>
<dbReference type="KEGG" id="lic:LIC_10422"/>
<evidence type="ECO:0000313" key="2">
    <source>
        <dbReference type="Proteomes" id="UP000007037"/>
    </source>
</evidence>
<accession>Q72V79</accession>
<dbReference type="Proteomes" id="UP000007037">
    <property type="component" value="Chromosome I"/>
</dbReference>
<reference evidence="1 2" key="1">
    <citation type="journal article" date="2004" name="J. Bacteriol.">
        <title>Comparative genomics of two Leptospira interrogans serovars reveals novel insights into physiology and pathogenesis.</title>
        <authorList>
            <person name="Nascimento A.L."/>
            <person name="Ko A.I."/>
            <person name="Martins E.A."/>
            <person name="Monteiro-Vitorello C.B."/>
            <person name="Ho P.L."/>
            <person name="Haake D.A."/>
            <person name="Verjovski-Almeida S."/>
            <person name="Hartskeerl R.A."/>
            <person name="Marques M.V."/>
            <person name="Oliveira M.C."/>
            <person name="Menck C.F."/>
            <person name="Leite L.C."/>
            <person name="Carrer H."/>
            <person name="Coutinho L.L."/>
            <person name="Degrave W.M."/>
            <person name="Dellagostin O.A."/>
            <person name="El-Dorry H."/>
            <person name="Ferro E.S."/>
            <person name="Ferro M.I."/>
            <person name="Furlan L.R."/>
            <person name="Gamberini M."/>
            <person name="Giglioti E.A."/>
            <person name="Goes-Neto A."/>
            <person name="Goldman G.H."/>
            <person name="Goldman M.H."/>
            <person name="Harakava R."/>
            <person name="Jeronimo S.M."/>
            <person name="Junqueira-De-Azevedo I.L."/>
            <person name="Kimura E.T."/>
            <person name="Kuramae E.E."/>
            <person name="Lemos E.G."/>
            <person name="Lemos M.V."/>
            <person name="Marino C.L."/>
            <person name="Nunes L.R."/>
            <person name="De Oliveira R.C."/>
            <person name="Pereira G.G."/>
            <person name="Reis M.S."/>
            <person name="Schriefer A."/>
            <person name="Siqueira W.J."/>
            <person name="Sommer P."/>
            <person name="Tsai S.M."/>
            <person name="Simpson A.J."/>
            <person name="Ferro J.A."/>
            <person name="Camargo L.E."/>
            <person name="Kitajima J.P."/>
            <person name="Setubal J.C."/>
            <person name="Van Sluys M.A."/>
        </authorList>
    </citation>
    <scope>NUCLEOTIDE SEQUENCE [LARGE SCALE GENOMIC DNA]</scope>
    <source>
        <strain evidence="1 2">Fiocruz L1-130</strain>
    </source>
</reference>
<dbReference type="AntiFam" id="ANF00056">
    <property type="entry name" value="Translation of DNA repeat"/>
</dbReference>
<dbReference type="AlphaFoldDB" id="Q72V79"/>
<dbReference type="EMBL" id="AE016823">
    <property type="protein sequence ID" value="AAS69045.1"/>
    <property type="molecule type" value="Genomic_DNA"/>
</dbReference>
<dbReference type="HOGENOM" id="CLU_171757_0_0_12"/>
<organism evidence="1 2">
    <name type="scientific">Leptospira interrogans serogroup Icterohaemorrhagiae serovar copenhageni (strain Fiocruz L1-130)</name>
    <dbReference type="NCBI Taxonomy" id="267671"/>
    <lineage>
        <taxon>Bacteria</taxon>
        <taxon>Pseudomonadati</taxon>
        <taxon>Spirochaetota</taxon>
        <taxon>Spirochaetia</taxon>
        <taxon>Leptospirales</taxon>
        <taxon>Leptospiraceae</taxon>
        <taxon>Leptospira</taxon>
    </lineage>
</organism>
<proteinExistence type="predicted"/>
<name>Q72V79_LEPIC</name>
<protein>
    <submittedName>
        <fullName evidence="1">Uncharacterized protein</fullName>
    </submittedName>
</protein>